<feature type="non-terminal residue" evidence="1">
    <location>
        <position position="1"/>
    </location>
</feature>
<name>X1I058_9ZZZZ</name>
<gene>
    <name evidence="1" type="ORF">S03H2_27668</name>
</gene>
<dbReference type="SUPFAM" id="SSF53649">
    <property type="entry name" value="Alkaline phosphatase-like"/>
    <property type="match status" value="1"/>
</dbReference>
<proteinExistence type="predicted"/>
<organism evidence="1">
    <name type="scientific">marine sediment metagenome</name>
    <dbReference type="NCBI Taxonomy" id="412755"/>
    <lineage>
        <taxon>unclassified sequences</taxon>
        <taxon>metagenomes</taxon>
        <taxon>ecological metagenomes</taxon>
    </lineage>
</organism>
<protein>
    <submittedName>
        <fullName evidence="1">Uncharacterized protein</fullName>
    </submittedName>
</protein>
<accession>X1I058</accession>
<dbReference type="InterPro" id="IPR017850">
    <property type="entry name" value="Alkaline_phosphatase_core_sf"/>
</dbReference>
<evidence type="ECO:0000313" key="1">
    <source>
        <dbReference type="EMBL" id="GAH50943.1"/>
    </source>
</evidence>
<dbReference type="Gene3D" id="3.40.720.10">
    <property type="entry name" value="Alkaline Phosphatase, subunit A"/>
    <property type="match status" value="1"/>
</dbReference>
<dbReference type="EMBL" id="BARU01016650">
    <property type="protein sequence ID" value="GAH50943.1"/>
    <property type="molecule type" value="Genomic_DNA"/>
</dbReference>
<reference evidence="1" key="1">
    <citation type="journal article" date="2014" name="Front. Microbiol.">
        <title>High frequency of phylogenetically diverse reductive dehalogenase-homologous genes in deep subseafloor sedimentary metagenomes.</title>
        <authorList>
            <person name="Kawai M."/>
            <person name="Futagami T."/>
            <person name="Toyoda A."/>
            <person name="Takaki Y."/>
            <person name="Nishi S."/>
            <person name="Hori S."/>
            <person name="Arai W."/>
            <person name="Tsubouchi T."/>
            <person name="Morono Y."/>
            <person name="Uchiyama I."/>
            <person name="Ito T."/>
            <person name="Fujiyama A."/>
            <person name="Inagaki F."/>
            <person name="Takami H."/>
        </authorList>
    </citation>
    <scope>NUCLEOTIDE SEQUENCE</scope>
    <source>
        <strain evidence="1">Expedition CK06-06</strain>
    </source>
</reference>
<sequence length="74" mass="8902">LTTRVVVSFLEEYKGEYPFFLQVGFVNPHDICEYEHEHEERWLPGPIELGMLSEEELPPLPRNFYYDERETVLQ</sequence>
<dbReference type="AlphaFoldDB" id="X1I058"/>
<comment type="caution">
    <text evidence="1">The sequence shown here is derived from an EMBL/GenBank/DDBJ whole genome shotgun (WGS) entry which is preliminary data.</text>
</comment>